<keyword evidence="8" id="KW-1185">Reference proteome</keyword>
<dbReference type="Pfam" id="PF01490">
    <property type="entry name" value="Aa_trans"/>
    <property type="match status" value="1"/>
</dbReference>
<feature type="transmembrane region" description="Helical" evidence="5">
    <location>
        <begin position="84"/>
        <end position="107"/>
    </location>
</feature>
<feature type="transmembrane region" description="Helical" evidence="5">
    <location>
        <begin position="280"/>
        <end position="303"/>
    </location>
</feature>
<gene>
    <name evidence="7" type="ORF">PCOR1329_LOCUS9247</name>
</gene>
<feature type="transmembrane region" description="Helical" evidence="5">
    <location>
        <begin position="12"/>
        <end position="33"/>
    </location>
</feature>
<feature type="transmembrane region" description="Helical" evidence="5">
    <location>
        <begin position="169"/>
        <end position="195"/>
    </location>
</feature>
<proteinExistence type="predicted"/>
<dbReference type="Proteomes" id="UP001189429">
    <property type="component" value="Unassembled WGS sequence"/>
</dbReference>
<evidence type="ECO:0000256" key="1">
    <source>
        <dbReference type="ARBA" id="ARBA00004141"/>
    </source>
</evidence>
<feature type="transmembrane region" description="Helical" evidence="5">
    <location>
        <begin position="137"/>
        <end position="157"/>
    </location>
</feature>
<name>A0ABN9Q6H7_9DINO</name>
<evidence type="ECO:0000256" key="2">
    <source>
        <dbReference type="ARBA" id="ARBA00022692"/>
    </source>
</evidence>
<feature type="domain" description="Amino acid transporter transmembrane" evidence="6">
    <location>
        <begin position="2"/>
        <end position="334"/>
    </location>
</feature>
<organism evidence="7 8">
    <name type="scientific">Prorocentrum cordatum</name>
    <dbReference type="NCBI Taxonomy" id="2364126"/>
    <lineage>
        <taxon>Eukaryota</taxon>
        <taxon>Sar</taxon>
        <taxon>Alveolata</taxon>
        <taxon>Dinophyceae</taxon>
        <taxon>Prorocentrales</taxon>
        <taxon>Prorocentraceae</taxon>
        <taxon>Prorocentrum</taxon>
    </lineage>
</organism>
<evidence type="ECO:0000256" key="4">
    <source>
        <dbReference type="ARBA" id="ARBA00023136"/>
    </source>
</evidence>
<keyword evidence="2 5" id="KW-0812">Transmembrane</keyword>
<reference evidence="7" key="1">
    <citation type="submission" date="2023-10" db="EMBL/GenBank/DDBJ databases">
        <authorList>
            <person name="Chen Y."/>
            <person name="Shah S."/>
            <person name="Dougan E. K."/>
            <person name="Thang M."/>
            <person name="Chan C."/>
        </authorList>
    </citation>
    <scope>NUCLEOTIDE SEQUENCE [LARGE SCALE GENOMIC DNA]</scope>
</reference>
<keyword evidence="3 5" id="KW-1133">Transmembrane helix</keyword>
<evidence type="ECO:0000313" key="8">
    <source>
        <dbReference type="Proteomes" id="UP001189429"/>
    </source>
</evidence>
<dbReference type="InterPro" id="IPR013057">
    <property type="entry name" value="AA_transpt_TM"/>
</dbReference>
<dbReference type="PANTHER" id="PTHR22950">
    <property type="entry name" value="AMINO ACID TRANSPORTER"/>
    <property type="match status" value="1"/>
</dbReference>
<keyword evidence="4 5" id="KW-0472">Membrane</keyword>
<evidence type="ECO:0000259" key="6">
    <source>
        <dbReference type="Pfam" id="PF01490"/>
    </source>
</evidence>
<dbReference type="EMBL" id="CAUYUJ010002559">
    <property type="protein sequence ID" value="CAK0801362.1"/>
    <property type="molecule type" value="Genomic_DNA"/>
</dbReference>
<feature type="transmembrane region" description="Helical" evidence="5">
    <location>
        <begin position="315"/>
        <end position="334"/>
    </location>
</feature>
<comment type="caution">
    <text evidence="7">The sequence shown here is derived from an EMBL/GenBank/DDBJ whole genome shotgun (WGS) entry which is preliminary data.</text>
</comment>
<evidence type="ECO:0000256" key="5">
    <source>
        <dbReference type="SAM" id="Phobius"/>
    </source>
</evidence>
<evidence type="ECO:0000313" key="7">
    <source>
        <dbReference type="EMBL" id="CAK0801362.1"/>
    </source>
</evidence>
<evidence type="ECO:0000256" key="3">
    <source>
        <dbReference type="ARBA" id="ARBA00022989"/>
    </source>
</evidence>
<comment type="subcellular location">
    <subcellularLocation>
        <location evidence="1">Membrane</location>
        <topology evidence="1">Multi-pass membrane protein</topology>
    </subcellularLocation>
</comment>
<feature type="transmembrane region" description="Helical" evidence="5">
    <location>
        <begin position="45"/>
        <end position="72"/>
    </location>
</feature>
<protein>
    <recommendedName>
        <fullName evidence="6">Amino acid transporter transmembrane domain-containing protein</fullName>
    </recommendedName>
</protein>
<accession>A0ABN9Q6H7</accession>
<sequence>MVVRAMGRAGEEICRVMIAIYSWGGGVGFLMILKGELAYLADIVFGLPGILFGLDTGVMLMMIVSVCVIWPLSSLYDISSLKVFAPLACGAAVSITGVVAACMPWGAEPCHGPADAVPGSLKHPGSMKQVPDSLADVAAALPLLAFALNSSWAYVPILCTLRDKTGPRIWSLLAGSNTIILLSYLVLSSCGYFMFCGETKPNILESMGDSVDPASAKGLAVRLARAALAFQLSIGLPGRFWVARRTLGGGELPLFRRCCVSGALAGSAAVLAALPLSLATVLGVVSSICASMIIYILPAVIDLARKALPGAGRRACSVLSLLVGLFVMCFGLWANVTGVAKGS</sequence>